<dbReference type="PATRIC" id="fig|994573.3.peg.3562"/>
<comment type="caution">
    <text evidence="1">The sequence shown here is derived from an EMBL/GenBank/DDBJ whole genome shotgun (WGS) entry which is preliminary data.</text>
</comment>
<keyword evidence="2" id="KW-1185">Reference proteome</keyword>
<dbReference type="STRING" id="994573.T472_0218755"/>
<proteinExistence type="predicted"/>
<evidence type="ECO:0000313" key="2">
    <source>
        <dbReference type="Proteomes" id="UP000017747"/>
    </source>
</evidence>
<dbReference type="RefSeq" id="WP_023388152.1">
    <property type="nucleotide sequence ID" value="NZ_AXUN02000231.1"/>
</dbReference>
<name>V7I165_9CLOT</name>
<protein>
    <submittedName>
        <fullName evidence="1">Uncharacterized protein</fullName>
    </submittedName>
</protein>
<accession>V7I165</accession>
<gene>
    <name evidence="1" type="ORF">T472_0218755</name>
</gene>
<dbReference type="EMBL" id="AXUN02000231">
    <property type="protein sequence ID" value="ETA79031.1"/>
    <property type="molecule type" value="Genomic_DNA"/>
</dbReference>
<dbReference type="Proteomes" id="UP000017747">
    <property type="component" value="Unassembled WGS sequence"/>
</dbReference>
<dbReference type="OrthoDB" id="9790865at2"/>
<evidence type="ECO:0000313" key="1">
    <source>
        <dbReference type="EMBL" id="ETA79031.1"/>
    </source>
</evidence>
<reference evidence="1 2" key="1">
    <citation type="journal article" date="2014" name="Genome Announc.">
        <title>Genome Sequence of Youngiibacter fragilis, the Type Strain of the Genus Youngiibacter.</title>
        <authorList>
            <person name="Wawrik C.B."/>
            <person name="Callaghan A.V."/>
            <person name="Stamps B.W."/>
            <person name="Wawrik B."/>
        </authorList>
    </citation>
    <scope>NUCLEOTIDE SEQUENCE [LARGE SCALE GENOMIC DNA]</scope>
    <source>
        <strain evidence="1 2">232.1</strain>
    </source>
</reference>
<dbReference type="AlphaFoldDB" id="V7I165"/>
<organism evidence="1 2">
    <name type="scientific">Youngiibacter fragilis 232.1</name>
    <dbReference type="NCBI Taxonomy" id="994573"/>
    <lineage>
        <taxon>Bacteria</taxon>
        <taxon>Bacillati</taxon>
        <taxon>Bacillota</taxon>
        <taxon>Clostridia</taxon>
        <taxon>Eubacteriales</taxon>
        <taxon>Clostridiaceae</taxon>
        <taxon>Youngiibacter</taxon>
    </lineage>
</organism>
<sequence length="322" mass="36591">MCDVEYLLNSNEPWTVYRTMRDILGMEREDPDVREARTRMIEDPLVRGLVSELSGWPGEVLSSHKSAGQAFHRLSFLAEIGMEKDDPGMKEIIDRVSELTSEDGIPRLPTLIPERYGGTGEVKGAWALCDAPTTLYSLAKIVSPDDKLVRSGFMRLLALAKDNGWPCVVSGELGSFRGPGKKGDPCPYATMIMLKLISEFDDYKDSIEAKNGAACILDLWENSRVKHPYIFYMGDDFRKLKAPFVWYDILNAADILSRFEFARNDPRLLDMVGLIRSKRGSDGRYRPESEWKAWKGWDFGQKKGPSSWIEFLVCRIEKRMEG</sequence>
<dbReference type="eggNOG" id="ENOG502ZC8W">
    <property type="taxonomic scope" value="Bacteria"/>
</dbReference>